<organism evidence="2 3">
    <name type="scientific">Colletotrichum incanum</name>
    <name type="common">Soybean anthracnose fungus</name>
    <dbReference type="NCBI Taxonomy" id="1573173"/>
    <lineage>
        <taxon>Eukaryota</taxon>
        <taxon>Fungi</taxon>
        <taxon>Dikarya</taxon>
        <taxon>Ascomycota</taxon>
        <taxon>Pezizomycotina</taxon>
        <taxon>Sordariomycetes</taxon>
        <taxon>Hypocreomycetidae</taxon>
        <taxon>Glomerellales</taxon>
        <taxon>Glomerellaceae</taxon>
        <taxon>Colletotrichum</taxon>
        <taxon>Colletotrichum spaethianum species complex</taxon>
    </lineage>
</organism>
<reference evidence="2 3" key="1">
    <citation type="submission" date="2015-06" db="EMBL/GenBank/DDBJ databases">
        <title>Survival trade-offs in plant roots during colonization by closely related pathogenic and mutualistic fungi.</title>
        <authorList>
            <person name="Hacquard S."/>
            <person name="Kracher B."/>
            <person name="Hiruma K."/>
            <person name="Weinman A."/>
            <person name="Muench P."/>
            <person name="Garrido Oter R."/>
            <person name="Ver Loren van Themaat E."/>
            <person name="Dallerey J.-F."/>
            <person name="Damm U."/>
            <person name="Henrissat B."/>
            <person name="Lespinet O."/>
            <person name="Thon M."/>
            <person name="Kemen E."/>
            <person name="McHardy A.C."/>
            <person name="Schulze-Lefert P."/>
            <person name="O'Connell R.J."/>
        </authorList>
    </citation>
    <scope>NUCLEOTIDE SEQUENCE [LARGE SCALE GENOMIC DNA]</scope>
    <source>
        <strain evidence="2 3">MAFF 238704</strain>
    </source>
</reference>
<feature type="region of interest" description="Disordered" evidence="1">
    <location>
        <begin position="66"/>
        <end position="86"/>
    </location>
</feature>
<feature type="compositionally biased region" description="Basic and acidic residues" evidence="1">
    <location>
        <begin position="77"/>
        <end position="86"/>
    </location>
</feature>
<evidence type="ECO:0000313" key="2">
    <source>
        <dbReference type="EMBL" id="KZL84083.1"/>
    </source>
</evidence>
<evidence type="ECO:0000313" key="3">
    <source>
        <dbReference type="Proteomes" id="UP000076584"/>
    </source>
</evidence>
<protein>
    <submittedName>
        <fullName evidence="2">Uncharacterized protein</fullName>
    </submittedName>
</protein>
<sequence length="86" mass="9673">MAHKVHSLHTYTGYTPFATTMGPSFESSQIKSPSLIQRYCCSSQNWRWISTSVTCNPSKILPQDFNKRGPTAKLGTSRKDECREGC</sequence>
<dbReference type="EMBL" id="LFIW01000963">
    <property type="protein sequence ID" value="KZL84083.1"/>
    <property type="molecule type" value="Genomic_DNA"/>
</dbReference>
<gene>
    <name evidence="2" type="ORF">CI238_11535</name>
</gene>
<keyword evidence="3" id="KW-1185">Reference proteome</keyword>
<name>A0A167DMS0_COLIC</name>
<accession>A0A167DMS0</accession>
<evidence type="ECO:0000256" key="1">
    <source>
        <dbReference type="SAM" id="MobiDB-lite"/>
    </source>
</evidence>
<dbReference type="AlphaFoldDB" id="A0A167DMS0"/>
<dbReference type="Proteomes" id="UP000076584">
    <property type="component" value="Unassembled WGS sequence"/>
</dbReference>
<comment type="caution">
    <text evidence="2">The sequence shown here is derived from an EMBL/GenBank/DDBJ whole genome shotgun (WGS) entry which is preliminary data.</text>
</comment>
<proteinExistence type="predicted"/>